<reference evidence="4" key="1">
    <citation type="journal article" date="2019" name="Int. J. Syst. Evol. Microbiol.">
        <title>The Global Catalogue of Microorganisms (GCM) 10K type strain sequencing project: providing services to taxonomists for standard genome sequencing and annotation.</title>
        <authorList>
            <consortium name="The Broad Institute Genomics Platform"/>
            <consortium name="The Broad Institute Genome Sequencing Center for Infectious Disease"/>
            <person name="Wu L."/>
            <person name="Ma J."/>
        </authorList>
    </citation>
    <scope>NUCLEOTIDE SEQUENCE [LARGE SCALE GENOMIC DNA]</scope>
    <source>
        <strain evidence="4">CGMCC 4.6997</strain>
    </source>
</reference>
<keyword evidence="4" id="KW-1185">Reference proteome</keyword>
<evidence type="ECO:0000259" key="2">
    <source>
        <dbReference type="Pfam" id="PF12089"/>
    </source>
</evidence>
<organism evidence="3 4">
    <name type="scientific">Lysinimonas soli</name>
    <dbReference type="NCBI Taxonomy" id="1074233"/>
    <lineage>
        <taxon>Bacteria</taxon>
        <taxon>Bacillati</taxon>
        <taxon>Actinomycetota</taxon>
        <taxon>Actinomycetes</taxon>
        <taxon>Micrococcales</taxon>
        <taxon>Microbacteriaceae</taxon>
        <taxon>Lysinimonas</taxon>
    </lineage>
</organism>
<feature type="transmembrane region" description="Helical" evidence="1">
    <location>
        <begin position="94"/>
        <end position="118"/>
    </location>
</feature>
<gene>
    <name evidence="3" type="ORF">ACFPJ4_08450</name>
</gene>
<dbReference type="InterPro" id="IPR021949">
    <property type="entry name" value="DUF3566_TM"/>
</dbReference>
<dbReference type="Proteomes" id="UP001596039">
    <property type="component" value="Unassembled WGS sequence"/>
</dbReference>
<accession>A0ABW0NSP7</accession>
<comment type="caution">
    <text evidence="3">The sequence shown here is derived from an EMBL/GenBank/DDBJ whole genome shotgun (WGS) entry which is preliminary data.</text>
</comment>
<keyword evidence="1" id="KW-1133">Transmembrane helix</keyword>
<keyword evidence="1" id="KW-0812">Transmembrane</keyword>
<name>A0ABW0NSP7_9MICO</name>
<dbReference type="RefSeq" id="WP_386739967.1">
    <property type="nucleotide sequence ID" value="NZ_JBHSMG010000002.1"/>
</dbReference>
<evidence type="ECO:0000313" key="4">
    <source>
        <dbReference type="Proteomes" id="UP001596039"/>
    </source>
</evidence>
<evidence type="ECO:0000313" key="3">
    <source>
        <dbReference type="EMBL" id="MFC5502267.1"/>
    </source>
</evidence>
<keyword evidence="1" id="KW-0472">Membrane</keyword>
<evidence type="ECO:0000256" key="1">
    <source>
        <dbReference type="SAM" id="Phobius"/>
    </source>
</evidence>
<proteinExistence type="predicted"/>
<feature type="domain" description="DUF3566" evidence="2">
    <location>
        <begin position="19"/>
        <end position="133"/>
    </location>
</feature>
<feature type="transmembrane region" description="Helical" evidence="1">
    <location>
        <begin position="38"/>
        <end position="59"/>
    </location>
</feature>
<protein>
    <submittedName>
        <fullName evidence="3">DUF3566 domain-containing protein</fullName>
    </submittedName>
</protein>
<dbReference type="EMBL" id="JBHSMG010000002">
    <property type="protein sequence ID" value="MFC5502267.1"/>
    <property type="molecule type" value="Genomic_DNA"/>
</dbReference>
<dbReference type="Pfam" id="PF12089">
    <property type="entry name" value="DUF3566"/>
    <property type="match status" value="1"/>
</dbReference>
<sequence length="135" mass="14623">MSSVAEKLQRKDQRSSSAKQVRLKLVYIDFWSVVKLSFLIWLCLGIVLVVATVLIWVILFSTGVFGKLDTAFQDILSDPNFSIASSFGLPQVGLFALVVAILNVVAGTVLAAIAVVLYNLSVRFTGGLLVGFQNS</sequence>